<comment type="caution">
    <text evidence="1">The sequence shown here is derived from an EMBL/GenBank/DDBJ whole genome shotgun (WGS) entry which is preliminary data.</text>
</comment>
<reference evidence="1" key="1">
    <citation type="journal article" date="2014" name="Int. J. Syst. Evol. Microbiol.">
        <title>Complete genome sequence of Corynebacterium casei LMG S-19264T (=DSM 44701T), isolated from a smear-ripened cheese.</title>
        <authorList>
            <consortium name="US DOE Joint Genome Institute (JGI-PGF)"/>
            <person name="Walter F."/>
            <person name="Albersmeier A."/>
            <person name="Kalinowski J."/>
            <person name="Ruckert C."/>
        </authorList>
    </citation>
    <scope>NUCLEOTIDE SEQUENCE</scope>
    <source>
        <strain evidence="1">CGMCC 1.15725</strain>
    </source>
</reference>
<evidence type="ECO:0000313" key="2">
    <source>
        <dbReference type="Proteomes" id="UP000646365"/>
    </source>
</evidence>
<evidence type="ECO:0000313" key="1">
    <source>
        <dbReference type="EMBL" id="GGF47097.1"/>
    </source>
</evidence>
<gene>
    <name evidence="1" type="ORF">GCM10011611_61890</name>
</gene>
<dbReference type="AlphaFoldDB" id="A0A8J2YZP8"/>
<sequence>MIFIVHSKTSAASVGRQLGVAEYSYYFVLKEFRPLLERLGIVVAVDDPEIEVDRIYQNALKHGERCLFLSFSPPQQTPVGNRCPTIPIFAWEFDTMPTEPFDDEPRNDWRFVFSRLGRAITHSNFTVDVVRAVMGPDFPIVSIPAPVWDRHAALYHRSRGRVDGQVGDLAISGTVVDSRRIDLELYTPQRYAAGKCPEPASIGLRPGERLRLDGIVYTAVFCPYDGRKNWFDMVSAFCWTFRETEDATLVLKLTHRDSRDALIEMLRYLRKLTPFKCRVVFMDSYLTEADYQSLMLATTYVVNTSHGEGQCLPLMEFMSAGRPAIAPRNSAMLDYITEGNAFVVASDVEPTQWPHDPRGAYRTFRHRLEFDSLMDAYRRSYALATERPEAYAAMSACASARLETHCSERVVADRLVRFLGLDVEKRGQEVVGLRAAS</sequence>
<organism evidence="1 2">
    <name type="scientific">Aliidongia dinghuensis</name>
    <dbReference type="NCBI Taxonomy" id="1867774"/>
    <lineage>
        <taxon>Bacteria</taxon>
        <taxon>Pseudomonadati</taxon>
        <taxon>Pseudomonadota</taxon>
        <taxon>Alphaproteobacteria</taxon>
        <taxon>Rhodospirillales</taxon>
        <taxon>Dongiaceae</taxon>
        <taxon>Aliidongia</taxon>
    </lineage>
</organism>
<dbReference type="SUPFAM" id="SSF53756">
    <property type="entry name" value="UDP-Glycosyltransferase/glycogen phosphorylase"/>
    <property type="match status" value="1"/>
</dbReference>
<dbReference type="Proteomes" id="UP000646365">
    <property type="component" value="Unassembled WGS sequence"/>
</dbReference>
<accession>A0A8J2YZP8</accession>
<protein>
    <recommendedName>
        <fullName evidence="3">Glycosyltransferase</fullName>
    </recommendedName>
</protein>
<dbReference type="PANTHER" id="PTHR46656">
    <property type="entry name" value="PUTATIVE-RELATED"/>
    <property type="match status" value="1"/>
</dbReference>
<dbReference type="PANTHER" id="PTHR46656:SF3">
    <property type="entry name" value="PUTATIVE-RELATED"/>
    <property type="match status" value="1"/>
</dbReference>
<dbReference type="RefSeq" id="WP_189052060.1">
    <property type="nucleotide sequence ID" value="NZ_BMJQ01000024.1"/>
</dbReference>
<dbReference type="EMBL" id="BMJQ01000024">
    <property type="protein sequence ID" value="GGF47097.1"/>
    <property type="molecule type" value="Genomic_DNA"/>
</dbReference>
<reference evidence="1" key="2">
    <citation type="submission" date="2020-09" db="EMBL/GenBank/DDBJ databases">
        <authorList>
            <person name="Sun Q."/>
            <person name="Zhou Y."/>
        </authorList>
    </citation>
    <scope>NUCLEOTIDE SEQUENCE</scope>
    <source>
        <strain evidence="1">CGMCC 1.15725</strain>
    </source>
</reference>
<name>A0A8J2YZP8_9PROT</name>
<keyword evidence="2" id="KW-1185">Reference proteome</keyword>
<proteinExistence type="predicted"/>
<dbReference type="Gene3D" id="3.40.50.2000">
    <property type="entry name" value="Glycogen Phosphorylase B"/>
    <property type="match status" value="1"/>
</dbReference>
<evidence type="ECO:0008006" key="3">
    <source>
        <dbReference type="Google" id="ProtNLM"/>
    </source>
</evidence>